<dbReference type="InterPro" id="IPR008984">
    <property type="entry name" value="SMAD_FHA_dom_sf"/>
</dbReference>
<evidence type="ECO:0008006" key="12">
    <source>
        <dbReference type="Google" id="ProtNLM"/>
    </source>
</evidence>
<dbReference type="InterPro" id="IPR000253">
    <property type="entry name" value="FHA_dom"/>
</dbReference>
<dbReference type="FunFam" id="3.30.40.10:FF:000646">
    <property type="entry name" value="Unplaced genomic scaffold supercont1.3, whole genome shotgun sequence"/>
    <property type="match status" value="1"/>
</dbReference>
<dbReference type="Proteomes" id="UP001182556">
    <property type="component" value="Unassembled WGS sequence"/>
</dbReference>
<feature type="compositionally biased region" description="Low complexity" evidence="7">
    <location>
        <begin position="112"/>
        <end position="129"/>
    </location>
</feature>
<dbReference type="PANTHER" id="PTHR15067">
    <property type="entry name" value="E3 UBIQUITIN-PROTEIN LIGASE RNF8"/>
    <property type="match status" value="1"/>
</dbReference>
<sequence>MSRPGSGNRPTHIPLPSGGFTGRSPNGSPRETPASPTSPRSSFLPSFMRTRSRAATVTSSSLQAGRMTSPSVEASNPIDGRVTQSRDSSAQGSRDGGMTRSVSTPLSGNSLATTAITPQPSTTPTQPAAEGQTVKTHRIRLVPHLENTRSLAFDPVIRELMPIRVPSGTTPSAAVAAVGAVGPSVNGRPPALLLKIGRFTDKTPAAPTPSAAASGSVPTLTIAGGGGDVCSGKVAFKSKVVSRAHAEIWCESGGKFYIRDTSSSSGTFLNHIRLSSPNTDSRPTPLNDGDVLQLGVDYQGGVEDMFRCVKMRVELGREWQRSENEFNKNALKQLKALGGNESGSDLKGKNPETPVSSKKGKASVTDCCICLFSVTVCQSLFIAPCSHVFHYKCIRPLLTQHHPGFSCPLCRTFANLEEDVETEDAWEVASRRASVLSRRPSNHSVRVPTNTEQPEASTTTGEPSTEIGIGAAARSVEELLAGDGASMSNEGMDGSQPLQRQTTAVQENVAPTIGVVGPEGAVPSPVREEDEPMTSTLVDSNAAPEHAEGQPIPSLTVDPFGEAMSEAQTPMNDSFLANLAPSVHQRLDLARQMGEVARAATPVEEEPGMDADPENASPSDDSWQQIDRERTPAEVEAARRDMEMMFT</sequence>
<keyword evidence="4" id="KW-0833">Ubl conjugation pathway</keyword>
<dbReference type="GO" id="GO:0000151">
    <property type="term" value="C:ubiquitin ligase complex"/>
    <property type="evidence" value="ECO:0007669"/>
    <property type="project" value="TreeGrafter"/>
</dbReference>
<dbReference type="SMART" id="SM00184">
    <property type="entry name" value="RING"/>
    <property type="match status" value="1"/>
</dbReference>
<dbReference type="GO" id="GO:0006511">
    <property type="term" value="P:ubiquitin-dependent protein catabolic process"/>
    <property type="evidence" value="ECO:0007669"/>
    <property type="project" value="TreeGrafter"/>
</dbReference>
<evidence type="ECO:0000256" key="7">
    <source>
        <dbReference type="SAM" id="MobiDB-lite"/>
    </source>
</evidence>
<evidence type="ECO:0000313" key="10">
    <source>
        <dbReference type="EMBL" id="KAK1927360.1"/>
    </source>
</evidence>
<evidence type="ECO:0000313" key="11">
    <source>
        <dbReference type="Proteomes" id="UP001182556"/>
    </source>
</evidence>
<evidence type="ECO:0000259" key="8">
    <source>
        <dbReference type="PROSITE" id="PS50006"/>
    </source>
</evidence>
<keyword evidence="5" id="KW-0862">Zinc</keyword>
<feature type="region of interest" description="Disordered" evidence="7">
    <location>
        <begin position="1"/>
        <end position="134"/>
    </location>
</feature>
<feature type="compositionally biased region" description="Polar residues" evidence="7">
    <location>
        <begin position="23"/>
        <end position="44"/>
    </location>
</feature>
<feature type="compositionally biased region" description="Polar residues" evidence="7">
    <location>
        <begin position="616"/>
        <end position="625"/>
    </location>
</feature>
<proteinExistence type="predicted"/>
<evidence type="ECO:0000256" key="2">
    <source>
        <dbReference type="ARBA" id="ARBA00022723"/>
    </source>
</evidence>
<keyword evidence="1" id="KW-0808">Transferase</keyword>
<feature type="domain" description="FHA" evidence="8">
    <location>
        <begin position="194"/>
        <end position="274"/>
    </location>
</feature>
<dbReference type="GO" id="GO:0032153">
    <property type="term" value="C:cell division site"/>
    <property type="evidence" value="ECO:0007669"/>
    <property type="project" value="TreeGrafter"/>
</dbReference>
<dbReference type="InterPro" id="IPR013083">
    <property type="entry name" value="Znf_RING/FYVE/PHD"/>
</dbReference>
<feature type="compositionally biased region" description="Polar residues" evidence="7">
    <location>
        <begin position="442"/>
        <end position="463"/>
    </location>
</feature>
<dbReference type="EMBL" id="JAODAN010000001">
    <property type="protein sequence ID" value="KAK1927360.1"/>
    <property type="molecule type" value="Genomic_DNA"/>
</dbReference>
<evidence type="ECO:0000256" key="1">
    <source>
        <dbReference type="ARBA" id="ARBA00022679"/>
    </source>
</evidence>
<dbReference type="Gene3D" id="3.30.40.10">
    <property type="entry name" value="Zinc/RING finger domain, C3HC4 (zinc finger)"/>
    <property type="match status" value="1"/>
</dbReference>
<accession>A0AAD9FW65</accession>
<dbReference type="SUPFAM" id="SSF49879">
    <property type="entry name" value="SMAD/FHA domain"/>
    <property type="match status" value="1"/>
</dbReference>
<feature type="compositionally biased region" description="Acidic residues" evidence="7">
    <location>
        <begin position="603"/>
        <end position="613"/>
    </location>
</feature>
<dbReference type="GO" id="GO:0061630">
    <property type="term" value="F:ubiquitin protein ligase activity"/>
    <property type="evidence" value="ECO:0007669"/>
    <property type="project" value="TreeGrafter"/>
</dbReference>
<comment type="caution">
    <text evidence="10">The sequence shown here is derived from an EMBL/GenBank/DDBJ whole genome shotgun (WGS) entry which is preliminary data.</text>
</comment>
<dbReference type="GO" id="GO:0005829">
    <property type="term" value="C:cytosol"/>
    <property type="evidence" value="ECO:0007669"/>
    <property type="project" value="TreeGrafter"/>
</dbReference>
<name>A0AAD9FW65_PAPLA</name>
<dbReference type="SMART" id="SM00240">
    <property type="entry name" value="FHA"/>
    <property type="match status" value="1"/>
</dbReference>
<evidence type="ECO:0000256" key="5">
    <source>
        <dbReference type="ARBA" id="ARBA00022833"/>
    </source>
</evidence>
<dbReference type="PANTHER" id="PTHR15067:SF7">
    <property type="entry name" value="E3 UBIQUITIN-PROTEIN LIGASE DMA1-RELATED"/>
    <property type="match status" value="1"/>
</dbReference>
<organism evidence="10 11">
    <name type="scientific">Papiliotrema laurentii</name>
    <name type="common">Cryptococcus laurentii</name>
    <dbReference type="NCBI Taxonomy" id="5418"/>
    <lineage>
        <taxon>Eukaryota</taxon>
        <taxon>Fungi</taxon>
        <taxon>Dikarya</taxon>
        <taxon>Basidiomycota</taxon>
        <taxon>Agaricomycotina</taxon>
        <taxon>Tremellomycetes</taxon>
        <taxon>Tremellales</taxon>
        <taxon>Rhynchogastremaceae</taxon>
        <taxon>Papiliotrema</taxon>
    </lineage>
</organism>
<dbReference type="AlphaFoldDB" id="A0AAD9FW65"/>
<feature type="region of interest" description="Disordered" evidence="7">
    <location>
        <begin position="599"/>
        <end position="635"/>
    </location>
</feature>
<feature type="region of interest" description="Disordered" evidence="7">
    <location>
        <begin position="338"/>
        <end position="358"/>
    </location>
</feature>
<feature type="compositionally biased region" description="Polar residues" evidence="7">
    <location>
        <begin position="100"/>
        <end position="111"/>
    </location>
</feature>
<evidence type="ECO:0000256" key="4">
    <source>
        <dbReference type="ARBA" id="ARBA00022786"/>
    </source>
</evidence>
<keyword evidence="3 6" id="KW-0863">Zinc-finger</keyword>
<feature type="compositionally biased region" description="Polar residues" evidence="7">
    <location>
        <begin position="82"/>
        <end position="92"/>
    </location>
</feature>
<reference evidence="10" key="1">
    <citation type="submission" date="2023-02" db="EMBL/GenBank/DDBJ databases">
        <title>Identification and recombinant expression of a fungal hydrolase from Papiliotrema laurentii that hydrolyzes apple cutin and clears colloidal polyester polyurethane.</title>
        <authorList>
            <consortium name="DOE Joint Genome Institute"/>
            <person name="Roman V.A."/>
            <person name="Bojanowski C."/>
            <person name="Crable B.R."/>
            <person name="Wagner D.N."/>
            <person name="Hung C.S."/>
            <person name="Nadeau L.J."/>
            <person name="Schratz L."/>
            <person name="Haridas S."/>
            <person name="Pangilinan J."/>
            <person name="Lipzen A."/>
            <person name="Na H."/>
            <person name="Yan M."/>
            <person name="Ng V."/>
            <person name="Grigoriev I.V."/>
            <person name="Spatafora J.W."/>
            <person name="Barlow D."/>
            <person name="Biffinger J."/>
            <person name="Kelley-Loughnane N."/>
            <person name="Varaljay V.A."/>
            <person name="Crookes-Goodson W.J."/>
        </authorList>
    </citation>
    <scope>NUCLEOTIDE SEQUENCE</scope>
    <source>
        <strain evidence="10">5307AH</strain>
    </source>
</reference>
<dbReference type="Pfam" id="PF17123">
    <property type="entry name" value="zf-RING_11"/>
    <property type="match status" value="1"/>
</dbReference>
<dbReference type="PROSITE" id="PS50006">
    <property type="entry name" value="FHA_DOMAIN"/>
    <property type="match status" value="1"/>
</dbReference>
<evidence type="ECO:0000256" key="3">
    <source>
        <dbReference type="ARBA" id="ARBA00022771"/>
    </source>
</evidence>
<dbReference type="PROSITE" id="PS50089">
    <property type="entry name" value="ZF_RING_2"/>
    <property type="match status" value="1"/>
</dbReference>
<gene>
    <name evidence="10" type="ORF">DB88DRAFT_27589</name>
</gene>
<keyword evidence="2" id="KW-0479">Metal-binding</keyword>
<dbReference type="SUPFAM" id="SSF57850">
    <property type="entry name" value="RING/U-box"/>
    <property type="match status" value="1"/>
</dbReference>
<dbReference type="Gene3D" id="2.60.200.20">
    <property type="match status" value="1"/>
</dbReference>
<feature type="domain" description="RING-type" evidence="9">
    <location>
        <begin position="367"/>
        <end position="411"/>
    </location>
</feature>
<protein>
    <recommendedName>
        <fullName evidence="12">SMAD/FHA domain-containing protein</fullName>
    </recommendedName>
</protein>
<dbReference type="GO" id="GO:0008270">
    <property type="term" value="F:zinc ion binding"/>
    <property type="evidence" value="ECO:0007669"/>
    <property type="project" value="UniProtKB-KW"/>
</dbReference>
<feature type="region of interest" description="Disordered" evidence="7">
    <location>
        <begin position="437"/>
        <end position="467"/>
    </location>
</feature>
<dbReference type="FunFam" id="2.60.200.20:FF:000044">
    <property type="entry name" value="Chromosome 8, whole genome shotgun sequence"/>
    <property type="match status" value="1"/>
</dbReference>
<feature type="compositionally biased region" description="Polar residues" evidence="7">
    <location>
        <begin position="62"/>
        <end position="74"/>
    </location>
</feature>
<feature type="compositionally biased region" description="Basic and acidic residues" evidence="7">
    <location>
        <begin position="626"/>
        <end position="635"/>
    </location>
</feature>
<dbReference type="GO" id="GO:0016567">
    <property type="term" value="P:protein ubiquitination"/>
    <property type="evidence" value="ECO:0007669"/>
    <property type="project" value="TreeGrafter"/>
</dbReference>
<dbReference type="InterPro" id="IPR001841">
    <property type="entry name" value="Znf_RING"/>
</dbReference>
<evidence type="ECO:0000259" key="9">
    <source>
        <dbReference type="PROSITE" id="PS50089"/>
    </source>
</evidence>
<dbReference type="Pfam" id="PF00498">
    <property type="entry name" value="FHA"/>
    <property type="match status" value="1"/>
</dbReference>
<evidence type="ECO:0000256" key="6">
    <source>
        <dbReference type="PROSITE-ProRule" id="PRU00175"/>
    </source>
</evidence>
<keyword evidence="11" id="KW-1185">Reference proteome</keyword>